<accession>A0AAV4CQT0</accession>
<organism evidence="3 4">
    <name type="scientific">Plakobranchus ocellatus</name>
    <dbReference type="NCBI Taxonomy" id="259542"/>
    <lineage>
        <taxon>Eukaryota</taxon>
        <taxon>Metazoa</taxon>
        <taxon>Spiralia</taxon>
        <taxon>Lophotrochozoa</taxon>
        <taxon>Mollusca</taxon>
        <taxon>Gastropoda</taxon>
        <taxon>Heterobranchia</taxon>
        <taxon>Euthyneura</taxon>
        <taxon>Panpulmonata</taxon>
        <taxon>Sacoglossa</taxon>
        <taxon>Placobranchoidea</taxon>
        <taxon>Plakobranchidae</taxon>
        <taxon>Plakobranchus</taxon>
    </lineage>
</organism>
<protein>
    <submittedName>
        <fullName evidence="3">Uncharacterized protein</fullName>
    </submittedName>
</protein>
<reference evidence="3 4" key="1">
    <citation type="journal article" date="2021" name="Elife">
        <title>Chloroplast acquisition without the gene transfer in kleptoplastic sea slugs, Plakobranchus ocellatus.</title>
        <authorList>
            <person name="Maeda T."/>
            <person name="Takahashi S."/>
            <person name="Yoshida T."/>
            <person name="Shimamura S."/>
            <person name="Takaki Y."/>
            <person name="Nagai Y."/>
            <person name="Toyoda A."/>
            <person name="Suzuki Y."/>
            <person name="Arimoto A."/>
            <person name="Ishii H."/>
            <person name="Satoh N."/>
            <person name="Nishiyama T."/>
            <person name="Hasebe M."/>
            <person name="Maruyama T."/>
            <person name="Minagawa J."/>
            <person name="Obokata J."/>
            <person name="Shigenobu S."/>
        </authorList>
    </citation>
    <scope>NUCLEOTIDE SEQUENCE [LARGE SCALE GENOMIC DNA]</scope>
</reference>
<gene>
    <name evidence="3" type="ORF">PoB_006075800</name>
</gene>
<feature type="region of interest" description="Disordered" evidence="1">
    <location>
        <begin position="269"/>
        <end position="291"/>
    </location>
</feature>
<dbReference type="EMBL" id="BLXT01006878">
    <property type="protein sequence ID" value="GFO34253.1"/>
    <property type="molecule type" value="Genomic_DNA"/>
</dbReference>
<dbReference type="Proteomes" id="UP000735302">
    <property type="component" value="Unassembled WGS sequence"/>
</dbReference>
<sequence length="619" mass="67794">MEMEEDDFVLRKIEMNDTQGQWQWFGLSCCLREGSNRYIGFESMASDRGIMAMDYIGWTTSTRTCDAEDEGKCVLLPPPPPPSIVTTTFPTTQTMTTMTDSSTSKEDAASGVLQNLPVTRPFHVQDTTTYSSLGRETSAETDADEGTEPATTMSHTNPGTETIPTSTQATPVKADPSFVETTTVAKSTADEIAQPVGSLHFTTQIHQTKDEEPKTTLSTTLHFTTQTHLAKGEEPKTTLSTPLLYASSTISGDEELQPTEMIHNKTELVTTDTLTESKKSSDSKSSTESPAITTDVLNTEVFSEHTTKITTDNISGPDTLAASTTAMKIETSRSLENPLMTSTEGSISPTTPFSLLSSKRTTATSERPNNLFWNTVPPRVILTQSKDDTLNHHQLIGYMVGGLVAAIILIMILGGLIALCARKRDSTEAPKYVSDLAKHMGDNIPDYNSSGCKPVTEWRDPDQSLLGYSHADTHSRYDSIGISVGEELLRHEQEIKVADARHRQIENSLSRDSPNSFEESPAAATDFLVRFNNHNETPPSILSNDKAYNDEENESIVSIESIGICHGATPFLFQTGSSLPGPSTRLSIPRPTLKFAKISKSYQNKRRSSLSIENPLYRP</sequence>
<feature type="transmembrane region" description="Helical" evidence="2">
    <location>
        <begin position="395"/>
        <end position="421"/>
    </location>
</feature>
<feature type="region of interest" description="Disordered" evidence="1">
    <location>
        <begin position="128"/>
        <end position="172"/>
    </location>
</feature>
<keyword evidence="2" id="KW-0812">Transmembrane</keyword>
<keyword evidence="2" id="KW-1133">Transmembrane helix</keyword>
<feature type="compositionally biased region" description="Polar residues" evidence="1">
    <location>
        <begin position="149"/>
        <end position="170"/>
    </location>
</feature>
<evidence type="ECO:0000256" key="2">
    <source>
        <dbReference type="SAM" id="Phobius"/>
    </source>
</evidence>
<evidence type="ECO:0000313" key="4">
    <source>
        <dbReference type="Proteomes" id="UP000735302"/>
    </source>
</evidence>
<dbReference type="AlphaFoldDB" id="A0AAV4CQT0"/>
<name>A0AAV4CQT0_9GAST</name>
<proteinExistence type="predicted"/>
<evidence type="ECO:0000256" key="1">
    <source>
        <dbReference type="SAM" id="MobiDB-lite"/>
    </source>
</evidence>
<keyword evidence="2" id="KW-0472">Membrane</keyword>
<comment type="caution">
    <text evidence="3">The sequence shown here is derived from an EMBL/GenBank/DDBJ whole genome shotgun (WGS) entry which is preliminary data.</text>
</comment>
<keyword evidence="4" id="KW-1185">Reference proteome</keyword>
<evidence type="ECO:0000313" key="3">
    <source>
        <dbReference type="EMBL" id="GFO34253.1"/>
    </source>
</evidence>